<name>A0A9P0B8Y0_BRAAE</name>
<dbReference type="SUPFAM" id="SSF47565">
    <property type="entry name" value="Insect pheromone/odorant-binding proteins"/>
    <property type="match status" value="1"/>
</dbReference>
<dbReference type="PANTHER" id="PTHR11857:SF43">
    <property type="entry name" value="GEO07291P1-RELATED"/>
    <property type="match status" value="1"/>
</dbReference>
<dbReference type="GO" id="GO:0005615">
    <property type="term" value="C:extracellular space"/>
    <property type="evidence" value="ECO:0007669"/>
    <property type="project" value="TreeGrafter"/>
</dbReference>
<dbReference type="GO" id="GO:0007608">
    <property type="term" value="P:sensory perception of smell"/>
    <property type="evidence" value="ECO:0007669"/>
    <property type="project" value="TreeGrafter"/>
</dbReference>
<dbReference type="CDD" id="cd23992">
    <property type="entry name" value="PBP_GOBP"/>
    <property type="match status" value="1"/>
</dbReference>
<accession>A0A9P0B8Y0</accession>
<feature type="chain" id="PRO_5040508366" evidence="5">
    <location>
        <begin position="21"/>
        <end position="141"/>
    </location>
</feature>
<dbReference type="InterPro" id="IPR006170">
    <property type="entry name" value="PBP/GOBP"/>
</dbReference>
<organism evidence="6 7">
    <name type="scientific">Brassicogethes aeneus</name>
    <name type="common">Rape pollen beetle</name>
    <name type="synonym">Meligethes aeneus</name>
    <dbReference type="NCBI Taxonomy" id="1431903"/>
    <lineage>
        <taxon>Eukaryota</taxon>
        <taxon>Metazoa</taxon>
        <taxon>Ecdysozoa</taxon>
        <taxon>Arthropoda</taxon>
        <taxon>Hexapoda</taxon>
        <taxon>Insecta</taxon>
        <taxon>Pterygota</taxon>
        <taxon>Neoptera</taxon>
        <taxon>Endopterygota</taxon>
        <taxon>Coleoptera</taxon>
        <taxon>Polyphaga</taxon>
        <taxon>Cucujiformia</taxon>
        <taxon>Nitidulidae</taxon>
        <taxon>Meligethinae</taxon>
        <taxon>Brassicogethes</taxon>
    </lineage>
</organism>
<dbReference type="AlphaFoldDB" id="A0A9P0B8Y0"/>
<keyword evidence="4 5" id="KW-0732">Signal</keyword>
<feature type="signal peptide" evidence="5">
    <location>
        <begin position="1"/>
        <end position="20"/>
    </location>
</feature>
<keyword evidence="3" id="KW-0964">Secreted</keyword>
<dbReference type="Gene3D" id="1.10.238.20">
    <property type="entry name" value="Pheromone/general odorant binding protein domain"/>
    <property type="match status" value="1"/>
</dbReference>
<reference evidence="6" key="1">
    <citation type="submission" date="2021-12" db="EMBL/GenBank/DDBJ databases">
        <authorList>
            <person name="King R."/>
        </authorList>
    </citation>
    <scope>NUCLEOTIDE SEQUENCE</scope>
</reference>
<evidence type="ECO:0000256" key="2">
    <source>
        <dbReference type="ARBA" id="ARBA00008098"/>
    </source>
</evidence>
<dbReference type="InterPro" id="IPR036728">
    <property type="entry name" value="PBP_GOBP_sf"/>
</dbReference>
<comment type="similarity">
    <text evidence="2">Belongs to the PBP/GOBP family.</text>
</comment>
<dbReference type="Pfam" id="PF01395">
    <property type="entry name" value="PBP_GOBP"/>
    <property type="match status" value="1"/>
</dbReference>
<evidence type="ECO:0000256" key="5">
    <source>
        <dbReference type="SAM" id="SignalP"/>
    </source>
</evidence>
<evidence type="ECO:0000256" key="3">
    <source>
        <dbReference type="ARBA" id="ARBA00022525"/>
    </source>
</evidence>
<dbReference type="PANTHER" id="PTHR11857">
    <property type="entry name" value="ODORANT BINDING PROTEIN-RELATED"/>
    <property type="match status" value="1"/>
</dbReference>
<evidence type="ECO:0000256" key="4">
    <source>
        <dbReference type="ARBA" id="ARBA00022729"/>
    </source>
</evidence>
<protein>
    <submittedName>
        <fullName evidence="6">Uncharacterized protein</fullName>
    </submittedName>
</protein>
<dbReference type="GO" id="GO:0005549">
    <property type="term" value="F:odorant binding"/>
    <property type="evidence" value="ECO:0007669"/>
    <property type="project" value="InterPro"/>
</dbReference>
<gene>
    <name evidence="6" type="ORF">MELIAE_LOCUS10058</name>
</gene>
<evidence type="ECO:0000256" key="1">
    <source>
        <dbReference type="ARBA" id="ARBA00004613"/>
    </source>
</evidence>
<sequence>MKLELIVVFCSFLIFSKASGAENKKSVVEDIIQKGHDYCVKESGVNKDLVLLAQKDRIYVNNSEFKCYLFCLFTHFKIIDKDTGKSTMSTFKKSFSKVHLDKYNPVFENCKVKDFKSKDYCEEAWEYVTTCFVNQPTFTLV</sequence>
<dbReference type="OrthoDB" id="6683155at2759"/>
<evidence type="ECO:0000313" key="7">
    <source>
        <dbReference type="Proteomes" id="UP001154078"/>
    </source>
</evidence>
<comment type="subcellular location">
    <subcellularLocation>
        <location evidence="1">Secreted</location>
    </subcellularLocation>
</comment>
<dbReference type="Proteomes" id="UP001154078">
    <property type="component" value="Chromosome 7"/>
</dbReference>
<keyword evidence="7" id="KW-1185">Reference proteome</keyword>
<dbReference type="EMBL" id="OV121138">
    <property type="protein sequence ID" value="CAH0560290.1"/>
    <property type="molecule type" value="Genomic_DNA"/>
</dbReference>
<proteinExistence type="inferred from homology"/>
<evidence type="ECO:0000313" key="6">
    <source>
        <dbReference type="EMBL" id="CAH0560290.1"/>
    </source>
</evidence>